<dbReference type="Gramene" id="evm.model.01.1624">
    <property type="protein sequence ID" value="cds.evm.model.01.1624"/>
    <property type="gene ID" value="evm.TU.01.1624"/>
</dbReference>
<keyword evidence="3" id="KW-1185">Reference proteome</keyword>
<evidence type="ECO:0000313" key="3">
    <source>
        <dbReference type="Proteomes" id="UP000596661"/>
    </source>
</evidence>
<feature type="compositionally biased region" description="Basic and acidic residues" evidence="1">
    <location>
        <begin position="165"/>
        <end position="179"/>
    </location>
</feature>
<feature type="region of interest" description="Disordered" evidence="1">
    <location>
        <begin position="165"/>
        <end position="189"/>
    </location>
</feature>
<dbReference type="Proteomes" id="UP000596661">
    <property type="component" value="Chromosome 1"/>
</dbReference>
<organism evidence="2 3">
    <name type="scientific">Cannabis sativa</name>
    <name type="common">Hemp</name>
    <name type="synonym">Marijuana</name>
    <dbReference type="NCBI Taxonomy" id="3483"/>
    <lineage>
        <taxon>Eukaryota</taxon>
        <taxon>Viridiplantae</taxon>
        <taxon>Streptophyta</taxon>
        <taxon>Embryophyta</taxon>
        <taxon>Tracheophyta</taxon>
        <taxon>Spermatophyta</taxon>
        <taxon>Magnoliopsida</taxon>
        <taxon>eudicotyledons</taxon>
        <taxon>Gunneridae</taxon>
        <taxon>Pentapetalae</taxon>
        <taxon>rosids</taxon>
        <taxon>fabids</taxon>
        <taxon>Rosales</taxon>
        <taxon>Cannabaceae</taxon>
        <taxon>Cannabis</taxon>
    </lineage>
</organism>
<feature type="compositionally biased region" description="Basic residues" evidence="1">
    <location>
        <begin position="1"/>
        <end position="26"/>
    </location>
</feature>
<sequence>MAGRGRPRKLLSQRSRSIAKVKSKTQGKKEGKAGKQWGPSSSVTPLKMKSMDEILGVAKVYFTEEESEANAEEPSKMSSLQGQSVTPPILKFGPLPDLNSEDIEEEVSYWNSSLVCYVLGANPPIGPFTGFARRVEISVVYEWIPLQCRNCQGIGHSTLECKKTGKKEQQEWRPKKVDKPPIAPPKSMEMDEEGFQLVRNGRRTEKAKEIPIQSKGFGELISKAWKERVQGTPMFKLIDKLKILKKEIRVFNWSEVGDIAAEDIKVQSLLKAYQDSLQRDPLNSKLIHDVRMANEQYKKTHTLEQEDKRIEFSPSKIWLEIGLVIHLKWLARSKLSKSRRRVMVAAIAALIYQLWQNRNESW</sequence>
<dbReference type="EMBL" id="UZAU01000041">
    <property type="status" value="NOT_ANNOTATED_CDS"/>
    <property type="molecule type" value="Genomic_DNA"/>
</dbReference>
<reference evidence="2" key="1">
    <citation type="submission" date="2018-11" db="EMBL/GenBank/DDBJ databases">
        <authorList>
            <person name="Grassa J C."/>
        </authorList>
    </citation>
    <scope>NUCLEOTIDE SEQUENCE [LARGE SCALE GENOMIC DNA]</scope>
</reference>
<reference evidence="2" key="2">
    <citation type="submission" date="2021-03" db="UniProtKB">
        <authorList>
            <consortium name="EnsemblPlants"/>
        </authorList>
    </citation>
    <scope>IDENTIFICATION</scope>
</reference>
<dbReference type="AlphaFoldDB" id="A0A803NHW0"/>
<dbReference type="EnsemblPlants" id="evm.model.01.1624">
    <property type="protein sequence ID" value="cds.evm.model.01.1624"/>
    <property type="gene ID" value="evm.TU.01.1624"/>
</dbReference>
<accession>A0A803NHW0</accession>
<name>A0A803NHW0_CANSA</name>
<evidence type="ECO:0000313" key="2">
    <source>
        <dbReference type="EnsemblPlants" id="cds.evm.model.01.1624"/>
    </source>
</evidence>
<proteinExistence type="predicted"/>
<protein>
    <submittedName>
        <fullName evidence="2">Uncharacterized protein</fullName>
    </submittedName>
</protein>
<evidence type="ECO:0000256" key="1">
    <source>
        <dbReference type="SAM" id="MobiDB-lite"/>
    </source>
</evidence>
<feature type="region of interest" description="Disordered" evidence="1">
    <location>
        <begin position="1"/>
        <end position="45"/>
    </location>
</feature>